<dbReference type="Proteomes" id="UP001596058">
    <property type="component" value="Unassembled WGS sequence"/>
</dbReference>
<feature type="compositionally biased region" description="Basic and acidic residues" evidence="1">
    <location>
        <begin position="19"/>
        <end position="40"/>
    </location>
</feature>
<dbReference type="EMBL" id="JBHSPA010000009">
    <property type="protein sequence ID" value="MFC5823519.1"/>
    <property type="molecule type" value="Genomic_DNA"/>
</dbReference>
<evidence type="ECO:0000256" key="1">
    <source>
        <dbReference type="SAM" id="MobiDB-lite"/>
    </source>
</evidence>
<keyword evidence="3" id="KW-1185">Reference proteome</keyword>
<gene>
    <name evidence="2" type="ORF">ACFPZ3_06620</name>
</gene>
<protein>
    <submittedName>
        <fullName evidence="2">Uncharacterized protein</fullName>
    </submittedName>
</protein>
<comment type="caution">
    <text evidence="2">The sequence shown here is derived from an EMBL/GenBank/DDBJ whole genome shotgun (WGS) entry which is preliminary data.</text>
</comment>
<evidence type="ECO:0000313" key="3">
    <source>
        <dbReference type="Proteomes" id="UP001596058"/>
    </source>
</evidence>
<feature type="region of interest" description="Disordered" evidence="1">
    <location>
        <begin position="61"/>
        <end position="87"/>
    </location>
</feature>
<accession>A0ABW1CCX9</accession>
<sequence length="87" mass="9194">MNEPPLRTTRSSCASCARQPEREARAAERDGPAPGQHDHPVPAGVLHAAVEPVLLPGLHDRPEVLVDGDQPGRLGQLLRAPGEQVAA</sequence>
<proteinExistence type="predicted"/>
<feature type="region of interest" description="Disordered" evidence="1">
    <location>
        <begin position="1"/>
        <end position="45"/>
    </location>
</feature>
<dbReference type="RefSeq" id="WP_379513052.1">
    <property type="nucleotide sequence ID" value="NZ_JBHSPA010000009.1"/>
</dbReference>
<organism evidence="2 3">
    <name type="scientific">Nonomuraea insulae</name>
    <dbReference type="NCBI Taxonomy" id="1616787"/>
    <lineage>
        <taxon>Bacteria</taxon>
        <taxon>Bacillati</taxon>
        <taxon>Actinomycetota</taxon>
        <taxon>Actinomycetes</taxon>
        <taxon>Streptosporangiales</taxon>
        <taxon>Streptosporangiaceae</taxon>
        <taxon>Nonomuraea</taxon>
    </lineage>
</organism>
<evidence type="ECO:0000313" key="2">
    <source>
        <dbReference type="EMBL" id="MFC5823519.1"/>
    </source>
</evidence>
<name>A0ABW1CCX9_9ACTN</name>
<reference evidence="3" key="1">
    <citation type="journal article" date="2019" name="Int. J. Syst. Evol. Microbiol.">
        <title>The Global Catalogue of Microorganisms (GCM) 10K type strain sequencing project: providing services to taxonomists for standard genome sequencing and annotation.</title>
        <authorList>
            <consortium name="The Broad Institute Genomics Platform"/>
            <consortium name="The Broad Institute Genome Sequencing Center for Infectious Disease"/>
            <person name="Wu L."/>
            <person name="Ma J."/>
        </authorList>
    </citation>
    <scope>NUCLEOTIDE SEQUENCE [LARGE SCALE GENOMIC DNA]</scope>
    <source>
        <strain evidence="3">CCUG 53903</strain>
    </source>
</reference>